<dbReference type="RefSeq" id="WP_346187597.1">
    <property type="nucleotide sequence ID" value="NZ_BAABRL010000002.1"/>
</dbReference>
<evidence type="ECO:0000313" key="2">
    <source>
        <dbReference type="EMBL" id="GAA5494682.1"/>
    </source>
</evidence>
<accession>A0ABP9UWD2</accession>
<dbReference type="EMBL" id="BAABRL010000002">
    <property type="protein sequence ID" value="GAA5494682.1"/>
    <property type="molecule type" value="Genomic_DNA"/>
</dbReference>
<proteinExistence type="predicted"/>
<evidence type="ECO:0008006" key="4">
    <source>
        <dbReference type="Google" id="ProtNLM"/>
    </source>
</evidence>
<keyword evidence="3" id="KW-1185">Reference proteome</keyword>
<gene>
    <name evidence="2" type="ORF">Rhal01_00845</name>
</gene>
<keyword evidence="1" id="KW-0812">Transmembrane</keyword>
<reference evidence="2 3" key="1">
    <citation type="submission" date="2024-02" db="EMBL/GenBank/DDBJ databases">
        <title>Rubritalea halochordaticola NBRC 107102.</title>
        <authorList>
            <person name="Ichikawa N."/>
            <person name="Katano-Makiyama Y."/>
            <person name="Hidaka K."/>
        </authorList>
    </citation>
    <scope>NUCLEOTIDE SEQUENCE [LARGE SCALE GENOMIC DNA]</scope>
    <source>
        <strain evidence="2 3">NBRC 107102</strain>
    </source>
</reference>
<dbReference type="Proteomes" id="UP001424741">
    <property type="component" value="Unassembled WGS sequence"/>
</dbReference>
<evidence type="ECO:0000256" key="1">
    <source>
        <dbReference type="SAM" id="Phobius"/>
    </source>
</evidence>
<keyword evidence="1" id="KW-1133">Transmembrane helix</keyword>
<comment type="caution">
    <text evidence="2">The sequence shown here is derived from an EMBL/GenBank/DDBJ whole genome shotgun (WGS) entry which is preliminary data.</text>
</comment>
<organism evidence="2 3">
    <name type="scientific">Rubritalea halochordaticola</name>
    <dbReference type="NCBI Taxonomy" id="714537"/>
    <lineage>
        <taxon>Bacteria</taxon>
        <taxon>Pseudomonadati</taxon>
        <taxon>Verrucomicrobiota</taxon>
        <taxon>Verrucomicrobiia</taxon>
        <taxon>Verrucomicrobiales</taxon>
        <taxon>Rubritaleaceae</taxon>
        <taxon>Rubritalea</taxon>
    </lineage>
</organism>
<name>A0ABP9UWD2_9BACT</name>
<keyword evidence="1" id="KW-0472">Membrane</keyword>
<evidence type="ECO:0000313" key="3">
    <source>
        <dbReference type="Proteomes" id="UP001424741"/>
    </source>
</evidence>
<sequence>MKKTTLNHGVYSPPLGFALVSAIAIMMLLAVVCLGIISLSARESKSTNWERSQAIAKSNARMALMIALSTLQEEMGPDRRVSAEAAIFDTNKDTVEIDGVAQTQWLASYNAWGNWLNAEYTPPSAASSLRIQDTYVERRAPMFRRWLLSLPEGSERDSAAALAAGFLDAKNSVVMVGEGSLGDVPEFGKSQITKAYLKDVKDGGRYAWWIGGENQRAKSNLGKEKRTLSADEYELAGGNTPISGFDQIEGFEGLRNNEESVAKLLSLRTHEVAGISQEIAKKHFFDLTTHAKGLPVSVRTGSLKKDLSLLFEGDYLPSKYTYEPGSDYEPSIRPMSPDLWAYQPKVTSRGFASWANMRRFFRFYRSENTDGKPPLEWNGKMGRSLIEGDLAPEEWKQAPSERYSRIPLLAKLTIIYSTKTTKVSDGKYHCDLYYSPIFVFWNPYNVEMRVPYGTLGALTFAYKIQPMAFKLYKGSVPQGDWQSLSISKGSDYGSLFEFDGGDLVLKPGELKIFSNRKGGAYNRLYEGFDPQAYDGRRFRLFSNISRADNPGIRLKFDYPANQSGNVWFGNTPGSLNIPLMRPPAAGNAAWMPNMYPHDWLNKEQSNQTELTESSSAGVARWFFDDNVSPVAFVSLSMKSSSPLDYESIGWARDWRSRNWIQAPAQYFGGALYISEDETIANTQRMDDPYQFHFGPLSPAEIPKIVPQEGANAWLGSGSEPREQITALSLLELPTVPVTSMAGFSGMRINPGWHSLSGYNTGSGAWNSLAAMGKRNNYQSGITGPAIGNAFAHPMIAGDRVYRYLDNSKSQDITSYRGQFVERDSQAFNDYWDHTLLINDGLWDDYFLSSISDQARPGASQPMSASELVEQFYKGESKLPNTRLVAHAAGRKTDELIAEILGDEGYEKVAAHLMIDGAFNVNSTSVEAWASLFHSIWENLPTYRRSDQHEVIKPSSEDAVVVSRMITANTDKEYTDIEAGVVRDDGLRTWSGVREITDDQIQRLAQECVKQVKLRGPFLNYSEFINRRLSTDSLGLTGALQAAIDYDDANPDPGSINYRFKSAPEDLIKESDLNDGGNSPHVFDNPKAATGSRFAGVPGYVIQSDVLKPIGNTLTVRDDTFRIRAYGEHKSEDGKVLARVWCEAIVQRMPEYVDSTDPAWESYGQIDEDGRIVESGELSQLNKKFGRRFKVTQFRWLNEDEV</sequence>
<protein>
    <recommendedName>
        <fullName evidence="4">Verru_Chthon cassette protein A</fullName>
    </recommendedName>
</protein>
<feature type="transmembrane region" description="Helical" evidence="1">
    <location>
        <begin position="15"/>
        <end position="41"/>
    </location>
</feature>